<sequence>MWGISGLFSFVMNSVRKKNLQPQTRNDEHFKRERKAIVTPQKRKENLLFYLFNSATLLNCDFNPELQHFFISSTIQSIFSFLYYERRLKFKINLFPKYFTLNFSLLLISHIKRDIEEMSGKNTFIYIITYSLKST</sequence>
<reference evidence="1 2" key="1">
    <citation type="journal article" date="2018" name="Sci. Rep.">
        <title>Genomic signatures of local adaptation to the degree of environmental predictability in rotifers.</title>
        <authorList>
            <person name="Franch-Gras L."/>
            <person name="Hahn C."/>
            <person name="Garcia-Roger E.M."/>
            <person name="Carmona M.J."/>
            <person name="Serra M."/>
            <person name="Gomez A."/>
        </authorList>
    </citation>
    <scope>NUCLEOTIDE SEQUENCE [LARGE SCALE GENOMIC DNA]</scope>
    <source>
        <strain evidence="1">HYR1</strain>
    </source>
</reference>
<name>A0A3M7S6L2_BRAPC</name>
<organism evidence="1 2">
    <name type="scientific">Brachionus plicatilis</name>
    <name type="common">Marine rotifer</name>
    <name type="synonym">Brachionus muelleri</name>
    <dbReference type="NCBI Taxonomy" id="10195"/>
    <lineage>
        <taxon>Eukaryota</taxon>
        <taxon>Metazoa</taxon>
        <taxon>Spiralia</taxon>
        <taxon>Gnathifera</taxon>
        <taxon>Rotifera</taxon>
        <taxon>Eurotatoria</taxon>
        <taxon>Monogononta</taxon>
        <taxon>Pseudotrocha</taxon>
        <taxon>Ploima</taxon>
        <taxon>Brachionidae</taxon>
        <taxon>Brachionus</taxon>
    </lineage>
</organism>
<protein>
    <submittedName>
        <fullName evidence="1">Uncharacterized protein</fullName>
    </submittedName>
</protein>
<keyword evidence="2" id="KW-1185">Reference proteome</keyword>
<evidence type="ECO:0000313" key="1">
    <source>
        <dbReference type="EMBL" id="RNA31402.1"/>
    </source>
</evidence>
<dbReference type="EMBL" id="REGN01001949">
    <property type="protein sequence ID" value="RNA31402.1"/>
    <property type="molecule type" value="Genomic_DNA"/>
</dbReference>
<evidence type="ECO:0000313" key="2">
    <source>
        <dbReference type="Proteomes" id="UP000276133"/>
    </source>
</evidence>
<comment type="caution">
    <text evidence="1">The sequence shown here is derived from an EMBL/GenBank/DDBJ whole genome shotgun (WGS) entry which is preliminary data.</text>
</comment>
<accession>A0A3M7S6L2</accession>
<proteinExistence type="predicted"/>
<dbReference type="AlphaFoldDB" id="A0A3M7S6L2"/>
<dbReference type="Proteomes" id="UP000276133">
    <property type="component" value="Unassembled WGS sequence"/>
</dbReference>
<gene>
    <name evidence="1" type="ORF">BpHYR1_007168</name>
</gene>